<dbReference type="Proteomes" id="UP000076715">
    <property type="component" value="Unassembled WGS sequence"/>
</dbReference>
<keyword evidence="2" id="KW-1185">Reference proteome</keyword>
<name>A0A162DN14_9FLAO</name>
<comment type="caution">
    <text evidence="1">The sequence shown here is derived from an EMBL/GenBank/DDBJ whole genome shotgun (WGS) entry which is preliminary data.</text>
</comment>
<dbReference type="EMBL" id="LQRT01000001">
    <property type="protein sequence ID" value="KZS42828.1"/>
    <property type="molecule type" value="Genomic_DNA"/>
</dbReference>
<dbReference type="STRING" id="1642818.AWE51_15785"/>
<evidence type="ECO:0000313" key="2">
    <source>
        <dbReference type="Proteomes" id="UP000076715"/>
    </source>
</evidence>
<accession>A0A162DN14</accession>
<sequence length="286" mass="32919">MVHNSLPEGTGALAINSGTVYHKQHKAALVHYLDEEFTPEYLDHAYVNKRDWRELTVEELECLKPDESCNDVNTVYLGEIPKPLQACFKELQLQESESRDEVFSNFEKNPELTKQATQLLHEFLLPLSNDKKFHFHCIGVNYPNVELVAANTTMLPNGFKQADKKFLGLHNDGTQSMTIDTAHEFGNRISINLGKDTRYLLFVNLPIKEVYAMLKEKLNTSELALVNISNIPEYFFKHFPDYPVIRVEQKPYQYYIAATDNCFHDGSTLGSRYLDVCIVYFGSFQY</sequence>
<protein>
    <submittedName>
        <fullName evidence="1">Uncharacterized protein</fullName>
    </submittedName>
</protein>
<evidence type="ECO:0000313" key="1">
    <source>
        <dbReference type="EMBL" id="KZS42828.1"/>
    </source>
</evidence>
<proteinExistence type="predicted"/>
<reference evidence="1 2" key="1">
    <citation type="submission" date="2016-01" db="EMBL/GenBank/DDBJ databases">
        <title>The draft genome sequence of Aquimarina sp. RZW4-3-2.</title>
        <authorList>
            <person name="Wang Y."/>
        </authorList>
    </citation>
    <scope>NUCLEOTIDE SEQUENCE [LARGE SCALE GENOMIC DNA]</scope>
    <source>
        <strain evidence="1 2">RZW4-3-2</strain>
    </source>
</reference>
<dbReference type="AlphaFoldDB" id="A0A162DN14"/>
<gene>
    <name evidence="1" type="ORF">AWE51_15785</name>
</gene>
<organism evidence="1 2">
    <name type="scientific">Aquimarina aggregata</name>
    <dbReference type="NCBI Taxonomy" id="1642818"/>
    <lineage>
        <taxon>Bacteria</taxon>
        <taxon>Pseudomonadati</taxon>
        <taxon>Bacteroidota</taxon>
        <taxon>Flavobacteriia</taxon>
        <taxon>Flavobacteriales</taxon>
        <taxon>Flavobacteriaceae</taxon>
        <taxon>Aquimarina</taxon>
    </lineage>
</organism>